<protein>
    <submittedName>
        <fullName evidence="2">Uncharacterized protein</fullName>
    </submittedName>
</protein>
<reference evidence="2" key="1">
    <citation type="submission" date="2018-01" db="EMBL/GenBank/DDBJ databases">
        <authorList>
            <person name="Clerissi C."/>
        </authorList>
    </citation>
    <scope>NUCLEOTIDE SEQUENCE</scope>
    <source>
        <strain evidence="2">Cupriavidus oxalaticus LMG 2235</strain>
    </source>
</reference>
<gene>
    <name evidence="2" type="ORF">CO2235_190007</name>
    <name evidence="1" type="ORF">JTE92_24875</name>
</gene>
<dbReference type="GeneID" id="303492804"/>
<dbReference type="EMBL" id="OGUS01000119">
    <property type="protein sequence ID" value="SPC13512.1"/>
    <property type="molecule type" value="Genomic_DNA"/>
</dbReference>
<dbReference type="Proteomes" id="UP000623307">
    <property type="component" value="Chromosome 2"/>
</dbReference>
<evidence type="ECO:0000313" key="1">
    <source>
        <dbReference type="EMBL" id="QRQ93317.1"/>
    </source>
</evidence>
<name>A0A375G466_9BURK</name>
<reference evidence="1 3" key="2">
    <citation type="submission" date="2021-02" db="EMBL/GenBank/DDBJ databases">
        <title>Complete Genome Sequence of Cupriavidus oxalaticus Strain Ox1, a Soil Oxalate-Degrading Species.</title>
        <authorList>
            <person name="Palmieri F."/>
            <person name="Udriet P."/>
            <person name="Deuasquier M."/>
            <person name="Beaudoing E."/>
            <person name="Johnson S.L."/>
            <person name="Davenport K.W."/>
            <person name="Chain P.S."/>
            <person name="Bindschedler S."/>
            <person name="Junier P."/>
        </authorList>
    </citation>
    <scope>NUCLEOTIDE SEQUENCE [LARGE SCALE GENOMIC DNA]</scope>
    <source>
        <strain evidence="1 3">Ox1</strain>
    </source>
</reference>
<dbReference type="AlphaFoldDB" id="A0A375G466"/>
<evidence type="ECO:0000313" key="2">
    <source>
        <dbReference type="EMBL" id="SPC13512.1"/>
    </source>
</evidence>
<evidence type="ECO:0000313" key="3">
    <source>
        <dbReference type="Proteomes" id="UP000623307"/>
    </source>
</evidence>
<dbReference type="EMBL" id="CP069812">
    <property type="protein sequence ID" value="QRQ93317.1"/>
    <property type="molecule type" value="Genomic_DNA"/>
</dbReference>
<dbReference type="RefSeq" id="WP_157096942.1">
    <property type="nucleotide sequence ID" value="NZ_CP032519.1"/>
</dbReference>
<proteinExistence type="predicted"/>
<accession>A0A375G466</accession>
<organism evidence="2">
    <name type="scientific">Cupriavidus oxalaticus</name>
    <dbReference type="NCBI Taxonomy" id="96344"/>
    <lineage>
        <taxon>Bacteria</taxon>
        <taxon>Pseudomonadati</taxon>
        <taxon>Pseudomonadota</taxon>
        <taxon>Betaproteobacteria</taxon>
        <taxon>Burkholderiales</taxon>
        <taxon>Burkholderiaceae</taxon>
        <taxon>Cupriavidus</taxon>
    </lineage>
</organism>
<keyword evidence="3" id="KW-1185">Reference proteome</keyword>
<dbReference type="Proteomes" id="UP000256862">
    <property type="component" value="Chromosome CO2235"/>
</dbReference>
<sequence length="57" mass="6310">MLIVLTIVEPLNRLGLSIVRTPFWGHRDICVTDDFGNLIECESLGQALAFAADIQSH</sequence>